<dbReference type="PANTHER" id="PTHR21301:SF11">
    <property type="entry name" value="GIY-YIG DOMAIN-CONTAINING PROTEIN"/>
    <property type="match status" value="1"/>
</dbReference>
<dbReference type="AlphaFoldDB" id="A0A914AD43"/>
<dbReference type="GeneID" id="119732358"/>
<dbReference type="Proteomes" id="UP000887568">
    <property type="component" value="Unplaced"/>
</dbReference>
<sequence>MSEEGNVPIARRRSSVLPSKNSDQFAAFIQDLTLQPDDIMVSFDVVSLFTSIPTSDACAIAKDRLQADTTFQDRTDLTPDQLQDLLLTCVDNTFVIWQHGQDNLQLFLEHLNKLHSSIQFTMEQERDGYISFLDVEVSRKPDGSLARSVYRKPTHTDRYLHSNSFHHPRIKSSVNRAHVRRAYNDHLISWSQAELLTSIDCWYPRHIREAIEIIKHNTVPQDIGFNISDIWRPILKSKSDGSPIP</sequence>
<reference evidence="1" key="1">
    <citation type="submission" date="2022-11" db="UniProtKB">
        <authorList>
            <consortium name="EnsemblMetazoa"/>
        </authorList>
    </citation>
    <scope>IDENTIFICATION</scope>
</reference>
<dbReference type="OMA" id="EDHRINW"/>
<dbReference type="RefSeq" id="XP_038061747.1">
    <property type="nucleotide sequence ID" value="XM_038205819.1"/>
</dbReference>
<evidence type="ECO:0008006" key="3">
    <source>
        <dbReference type="Google" id="ProtNLM"/>
    </source>
</evidence>
<evidence type="ECO:0000313" key="2">
    <source>
        <dbReference type="Proteomes" id="UP000887568"/>
    </source>
</evidence>
<accession>A0A914AD43</accession>
<keyword evidence="2" id="KW-1185">Reference proteome</keyword>
<organism evidence="1 2">
    <name type="scientific">Patiria miniata</name>
    <name type="common">Bat star</name>
    <name type="synonym">Asterina miniata</name>
    <dbReference type="NCBI Taxonomy" id="46514"/>
    <lineage>
        <taxon>Eukaryota</taxon>
        <taxon>Metazoa</taxon>
        <taxon>Echinodermata</taxon>
        <taxon>Eleutherozoa</taxon>
        <taxon>Asterozoa</taxon>
        <taxon>Asteroidea</taxon>
        <taxon>Valvatacea</taxon>
        <taxon>Valvatida</taxon>
        <taxon>Asterinidae</taxon>
        <taxon>Patiria</taxon>
    </lineage>
</organism>
<name>A0A914AD43_PATMI</name>
<dbReference type="PANTHER" id="PTHR21301">
    <property type="entry name" value="REVERSE TRANSCRIPTASE"/>
    <property type="match status" value="1"/>
</dbReference>
<dbReference type="EnsemblMetazoa" id="XM_038205819.1">
    <property type="protein sequence ID" value="XP_038061747.1"/>
    <property type="gene ID" value="LOC119732358"/>
</dbReference>
<proteinExistence type="predicted"/>
<evidence type="ECO:0000313" key="1">
    <source>
        <dbReference type="EnsemblMetazoa" id="XP_038061747.1"/>
    </source>
</evidence>
<protein>
    <recommendedName>
        <fullName evidence="3">Reverse transcriptase domain-containing protein</fullName>
    </recommendedName>
</protein>
<dbReference type="OrthoDB" id="10018421at2759"/>